<feature type="transmembrane region" description="Helical" evidence="1">
    <location>
        <begin position="49"/>
        <end position="70"/>
    </location>
</feature>
<feature type="transmembrane region" description="Helical" evidence="1">
    <location>
        <begin position="119"/>
        <end position="146"/>
    </location>
</feature>
<reference evidence="2 3" key="1">
    <citation type="journal article" date="2006" name="Nature">
        <title>Global trends of whole-genome duplications revealed by the ciliate Paramecium tetraurelia.</title>
        <authorList>
            <consortium name="Genoscope"/>
            <person name="Aury J.-M."/>
            <person name="Jaillon O."/>
            <person name="Duret L."/>
            <person name="Noel B."/>
            <person name="Jubin C."/>
            <person name="Porcel B.M."/>
            <person name="Segurens B."/>
            <person name="Daubin V."/>
            <person name="Anthouard V."/>
            <person name="Aiach N."/>
            <person name="Arnaiz O."/>
            <person name="Billaut A."/>
            <person name="Beisson J."/>
            <person name="Blanc I."/>
            <person name="Bouhouche K."/>
            <person name="Camara F."/>
            <person name="Duharcourt S."/>
            <person name="Guigo R."/>
            <person name="Gogendeau D."/>
            <person name="Katinka M."/>
            <person name="Keller A.-M."/>
            <person name="Kissmehl R."/>
            <person name="Klotz C."/>
            <person name="Koll F."/>
            <person name="Le Moue A."/>
            <person name="Lepere C."/>
            <person name="Malinsky S."/>
            <person name="Nowacki M."/>
            <person name="Nowak J.K."/>
            <person name="Plattner H."/>
            <person name="Poulain J."/>
            <person name="Ruiz F."/>
            <person name="Serrano V."/>
            <person name="Zagulski M."/>
            <person name="Dessen P."/>
            <person name="Betermier M."/>
            <person name="Weissenbach J."/>
            <person name="Scarpelli C."/>
            <person name="Schachter V."/>
            <person name="Sperling L."/>
            <person name="Meyer E."/>
            <person name="Cohen J."/>
            <person name="Wincker P."/>
        </authorList>
    </citation>
    <scope>NUCLEOTIDE SEQUENCE [LARGE SCALE GENOMIC DNA]</scope>
    <source>
        <strain evidence="2 3">Stock d4-2</strain>
    </source>
</reference>
<dbReference type="InParanoid" id="A0E8A0"/>
<feature type="transmembrane region" description="Helical" evidence="1">
    <location>
        <begin position="20"/>
        <end position="37"/>
    </location>
</feature>
<dbReference type="EMBL" id="CT868663">
    <property type="protein sequence ID" value="CAK91517.1"/>
    <property type="molecule type" value="Genomic_DNA"/>
</dbReference>
<dbReference type="Proteomes" id="UP000000600">
    <property type="component" value="Unassembled WGS sequence"/>
</dbReference>
<dbReference type="KEGG" id="ptm:GSPATT00024245001"/>
<keyword evidence="1" id="KW-1133">Transmembrane helix</keyword>
<dbReference type="RefSeq" id="XP_001458914.1">
    <property type="nucleotide sequence ID" value="XM_001458877.1"/>
</dbReference>
<proteinExistence type="predicted"/>
<evidence type="ECO:0000313" key="3">
    <source>
        <dbReference type="Proteomes" id="UP000000600"/>
    </source>
</evidence>
<keyword evidence="3" id="KW-1185">Reference proteome</keyword>
<protein>
    <recommendedName>
        <fullName evidence="4">Transmembrane protein</fullName>
    </recommendedName>
</protein>
<name>A0E8A0_PARTE</name>
<dbReference type="HOGENOM" id="CLU_1450308_0_0_1"/>
<gene>
    <name evidence="2" type="ORF">GSPATT00024245001</name>
</gene>
<evidence type="ECO:0000313" key="2">
    <source>
        <dbReference type="EMBL" id="CAK91517.1"/>
    </source>
</evidence>
<keyword evidence="1" id="KW-0812">Transmembrane</keyword>
<organism evidence="2 3">
    <name type="scientific">Paramecium tetraurelia</name>
    <dbReference type="NCBI Taxonomy" id="5888"/>
    <lineage>
        <taxon>Eukaryota</taxon>
        <taxon>Sar</taxon>
        <taxon>Alveolata</taxon>
        <taxon>Ciliophora</taxon>
        <taxon>Intramacronucleata</taxon>
        <taxon>Oligohymenophorea</taxon>
        <taxon>Peniculida</taxon>
        <taxon>Parameciidae</taxon>
        <taxon>Paramecium</taxon>
    </lineage>
</organism>
<evidence type="ECO:0000256" key="1">
    <source>
        <dbReference type="SAM" id="Phobius"/>
    </source>
</evidence>
<dbReference type="GeneID" id="5044699"/>
<dbReference type="AlphaFoldDB" id="A0E8A0"/>
<evidence type="ECO:0008006" key="4">
    <source>
        <dbReference type="Google" id="ProtNLM"/>
    </source>
</evidence>
<sequence>MPQNSSILTKIGSNYYQFYFQYPYFPLFLFHILNQTFKSKFHFLQQSKVFIFFRIEFFFVIKSFQVLHFIPNNQQKLKINNHDPIRLTRTDLIVYRFYNFRSQAQSSSISIRYFYHLHLFLFSLGLILIILVFELKISLFACFYIFNLRILSRIIDVNQFIFSTLSLRTLMRQSIKIILFVLLYIIQ</sequence>
<accession>A0E8A0</accession>
<keyword evidence="1" id="KW-0472">Membrane</keyword>